<dbReference type="PRINTS" id="PR01210">
    <property type="entry name" value="GGTRANSPTASE"/>
</dbReference>
<comment type="catalytic activity">
    <reaction evidence="8 11">
        <text>an N-terminal (5-L-glutamyl)-[peptide] + an alpha-amino acid = 5-L-glutamyl amino acid + an N-terminal L-alpha-aminoacyl-[peptide]</text>
        <dbReference type="Rhea" id="RHEA:23904"/>
        <dbReference type="Rhea" id="RHEA-COMP:9780"/>
        <dbReference type="Rhea" id="RHEA-COMP:9795"/>
        <dbReference type="ChEBI" id="CHEBI:77644"/>
        <dbReference type="ChEBI" id="CHEBI:78597"/>
        <dbReference type="ChEBI" id="CHEBI:78599"/>
        <dbReference type="ChEBI" id="CHEBI:78608"/>
        <dbReference type="EC" id="2.3.2.2"/>
    </reaction>
</comment>
<comment type="pathway">
    <text evidence="11">Sulfur metabolism; glutathione metabolism.</text>
</comment>
<evidence type="ECO:0000256" key="7">
    <source>
        <dbReference type="ARBA" id="ARBA00023315"/>
    </source>
</evidence>
<dbReference type="GO" id="GO:0006751">
    <property type="term" value="P:glutathione catabolic process"/>
    <property type="evidence" value="ECO:0007669"/>
    <property type="project" value="UniProtKB-UniRule"/>
</dbReference>
<comment type="catalytic activity">
    <reaction evidence="2 11">
        <text>glutathione + H2O = L-cysteinylglycine + L-glutamate</text>
        <dbReference type="Rhea" id="RHEA:28807"/>
        <dbReference type="ChEBI" id="CHEBI:15377"/>
        <dbReference type="ChEBI" id="CHEBI:29985"/>
        <dbReference type="ChEBI" id="CHEBI:57925"/>
        <dbReference type="ChEBI" id="CHEBI:61694"/>
        <dbReference type="EC" id="3.4.19.13"/>
    </reaction>
</comment>
<dbReference type="InterPro" id="IPR043137">
    <property type="entry name" value="GGT_ssub_C"/>
</dbReference>
<dbReference type="InterPro" id="IPR043138">
    <property type="entry name" value="GGT_lsub"/>
</dbReference>
<keyword evidence="6 11" id="KW-0865">Zymogen</keyword>
<organism evidence="12 13">
    <name type="scientific">Lusitaniella coriacea LEGE 07157</name>
    <dbReference type="NCBI Taxonomy" id="945747"/>
    <lineage>
        <taxon>Bacteria</taxon>
        <taxon>Bacillati</taxon>
        <taxon>Cyanobacteriota</taxon>
        <taxon>Cyanophyceae</taxon>
        <taxon>Spirulinales</taxon>
        <taxon>Lusitaniellaceae</taxon>
        <taxon>Lusitaniella</taxon>
    </lineage>
</organism>
<dbReference type="InterPro" id="IPR051792">
    <property type="entry name" value="GGT_bact"/>
</dbReference>
<comment type="similarity">
    <text evidence="3 11">Belongs to the gamma-glutamyltransferase family.</text>
</comment>
<dbReference type="UniPathway" id="UPA00204"/>
<dbReference type="EC" id="2.3.2.2" evidence="11"/>
<evidence type="ECO:0000256" key="4">
    <source>
        <dbReference type="ARBA" id="ARBA00022679"/>
    </source>
</evidence>
<evidence type="ECO:0000256" key="3">
    <source>
        <dbReference type="ARBA" id="ARBA00009381"/>
    </source>
</evidence>
<comment type="PTM">
    <text evidence="11">Cleaved by autocatalysis into a large and a small subunit.</text>
</comment>
<proteinExistence type="inferred from homology"/>
<evidence type="ECO:0000256" key="11">
    <source>
        <dbReference type="RuleBase" id="RU368036"/>
    </source>
</evidence>
<sequence>MTQNLRGAIAAGDPKTAEAGKIMFELGGNAFDAAVAAILASFVIEPTLTSAGGGGFLLAHTQDKRNILFDFFTQTPRQKRALSEIDFYPVDINFGDATQAFHIGLGSIAVPGNLAGVFAVHEKLGKLPFQEIVQPAIHYAENGVNLSSFQDFCINQLLHPILLALPESCAIYAPEGKLLREGERFYMKDFAETLRAIARSGVQEFYQGDVARQFVKDCQEKGGYLTLEDLRQYRVIERKPLRMKYRDREILTNPPPSSGGILIAFALELLSTIDLSEIEFGSPQHQQLLVQVMSLTNDAREDGYNSNLYKNNIIDSFLSNEHLKPYQEQLKNTINKWGSTTHISTIDCDGNAASVTTSNGEGSSYVIPGTNIMLNNMLGEEDLNPLGFHNWSRDRRISSMMSPTIVLQDGKPIFVLGSGGSNRIRTAILQVISNLIDFQFPIDRAVESPRIHWENNLLNIEPPYSAKNINLNELPKDTEVLFWQAKNMFFGGVHAVGQTPEGTLIGSGDSRRGGACF</sequence>
<keyword evidence="5 11" id="KW-0378">Hydrolase</keyword>
<comment type="catalytic activity">
    <reaction evidence="1 11">
        <text>an S-substituted glutathione + H2O = an S-substituted L-cysteinylglycine + L-glutamate</text>
        <dbReference type="Rhea" id="RHEA:59468"/>
        <dbReference type="ChEBI" id="CHEBI:15377"/>
        <dbReference type="ChEBI" id="CHEBI:29985"/>
        <dbReference type="ChEBI" id="CHEBI:90779"/>
        <dbReference type="ChEBI" id="CHEBI:143103"/>
        <dbReference type="EC" id="3.4.19.13"/>
    </reaction>
</comment>
<feature type="binding site" evidence="10">
    <location>
        <position position="380"/>
    </location>
    <ligand>
        <name>L-glutamate</name>
        <dbReference type="ChEBI" id="CHEBI:29985"/>
    </ligand>
</feature>
<dbReference type="EMBL" id="JADEWZ010000001">
    <property type="protein sequence ID" value="MBE9114420.1"/>
    <property type="molecule type" value="Genomic_DNA"/>
</dbReference>
<dbReference type="EC" id="3.4.19.13" evidence="11"/>
<evidence type="ECO:0000256" key="5">
    <source>
        <dbReference type="ARBA" id="ARBA00022801"/>
    </source>
</evidence>
<evidence type="ECO:0000256" key="6">
    <source>
        <dbReference type="ARBA" id="ARBA00023145"/>
    </source>
</evidence>
<keyword evidence="11" id="KW-0317">Glutathione biosynthesis</keyword>
<dbReference type="InterPro" id="IPR000101">
    <property type="entry name" value="GGT_peptidase"/>
</dbReference>
<keyword evidence="13" id="KW-1185">Reference proteome</keyword>
<evidence type="ECO:0000313" key="12">
    <source>
        <dbReference type="EMBL" id="MBE9114420.1"/>
    </source>
</evidence>
<name>A0A8J7AZT5_9CYAN</name>
<keyword evidence="7 11" id="KW-0012">Acyltransferase</keyword>
<evidence type="ECO:0000256" key="8">
    <source>
        <dbReference type="ARBA" id="ARBA00047417"/>
    </source>
</evidence>
<comment type="subunit">
    <text evidence="11">This enzyme consists of two polypeptide chains, which are synthesized in precursor form from a single polypeptide.</text>
</comment>
<dbReference type="PANTHER" id="PTHR43199:SF1">
    <property type="entry name" value="GLUTATHIONE HYDROLASE PROENZYME"/>
    <property type="match status" value="1"/>
</dbReference>
<comment type="caution">
    <text evidence="12">The sequence shown here is derived from an EMBL/GenBank/DDBJ whole genome shotgun (WGS) entry which is preliminary data.</text>
</comment>
<evidence type="ECO:0000313" key="13">
    <source>
        <dbReference type="Proteomes" id="UP000654482"/>
    </source>
</evidence>
<dbReference type="Gene3D" id="1.10.246.130">
    <property type="match status" value="1"/>
</dbReference>
<evidence type="ECO:0000256" key="1">
    <source>
        <dbReference type="ARBA" id="ARBA00001049"/>
    </source>
</evidence>
<dbReference type="Pfam" id="PF01019">
    <property type="entry name" value="G_glu_transpept"/>
    <property type="match status" value="1"/>
</dbReference>
<feature type="binding site" evidence="10">
    <location>
        <position position="421"/>
    </location>
    <ligand>
        <name>L-glutamate</name>
        <dbReference type="ChEBI" id="CHEBI:29985"/>
    </ligand>
</feature>
<evidence type="ECO:0000256" key="9">
    <source>
        <dbReference type="PIRSR" id="PIRSR600101-1"/>
    </source>
</evidence>
<dbReference type="Gene3D" id="3.60.20.40">
    <property type="match status" value="1"/>
</dbReference>
<protein>
    <recommendedName>
        <fullName evidence="11">Glutathione hydrolase proenzyme</fullName>
        <ecNumber evidence="11">2.3.2.2</ecNumber>
        <ecNumber evidence="11">3.4.19.13</ecNumber>
    </recommendedName>
    <component>
        <recommendedName>
            <fullName evidence="11">Glutathione hydrolase large chain</fullName>
        </recommendedName>
    </component>
    <component>
        <recommendedName>
            <fullName evidence="11">Glutathione hydrolase small chain</fullName>
        </recommendedName>
    </component>
</protein>
<dbReference type="InterPro" id="IPR029055">
    <property type="entry name" value="Ntn_hydrolases_N"/>
</dbReference>
<gene>
    <name evidence="12" type="primary">ggt</name>
    <name evidence="12" type="ORF">IQ249_00780</name>
</gene>
<dbReference type="PANTHER" id="PTHR43199">
    <property type="entry name" value="GLUTATHIONE HYDROLASE"/>
    <property type="match status" value="1"/>
</dbReference>
<dbReference type="GO" id="GO:0036374">
    <property type="term" value="F:glutathione hydrolase activity"/>
    <property type="evidence" value="ECO:0007669"/>
    <property type="project" value="UniProtKB-UniRule"/>
</dbReference>
<accession>A0A8J7AZT5</accession>
<dbReference type="NCBIfam" id="TIGR00066">
    <property type="entry name" value="g_glut_trans"/>
    <property type="match status" value="1"/>
</dbReference>
<dbReference type="RefSeq" id="WP_194027499.1">
    <property type="nucleotide sequence ID" value="NZ_JADEWZ010000001.1"/>
</dbReference>
<reference evidence="12" key="1">
    <citation type="submission" date="2020-10" db="EMBL/GenBank/DDBJ databases">
        <authorList>
            <person name="Castelo-Branco R."/>
            <person name="Eusebio N."/>
            <person name="Adriana R."/>
            <person name="Vieira A."/>
            <person name="Brugerolle De Fraissinette N."/>
            <person name="Rezende De Castro R."/>
            <person name="Schneider M.P."/>
            <person name="Vasconcelos V."/>
            <person name="Leao P.N."/>
        </authorList>
    </citation>
    <scope>NUCLEOTIDE SEQUENCE</scope>
    <source>
        <strain evidence="12">LEGE 07157</strain>
    </source>
</reference>
<feature type="active site" description="Nucleophile" evidence="9">
    <location>
        <position position="340"/>
    </location>
</feature>
<evidence type="ECO:0000256" key="2">
    <source>
        <dbReference type="ARBA" id="ARBA00001089"/>
    </source>
</evidence>
<keyword evidence="4 11" id="KW-0808">Transferase</keyword>
<dbReference type="GO" id="GO:0006750">
    <property type="term" value="P:glutathione biosynthetic process"/>
    <property type="evidence" value="ECO:0007669"/>
    <property type="project" value="UniProtKB-KW"/>
</dbReference>
<dbReference type="SUPFAM" id="SSF56235">
    <property type="entry name" value="N-terminal nucleophile aminohydrolases (Ntn hydrolases)"/>
    <property type="match status" value="1"/>
</dbReference>
<dbReference type="Proteomes" id="UP000654482">
    <property type="component" value="Unassembled WGS sequence"/>
</dbReference>
<dbReference type="AlphaFoldDB" id="A0A8J7AZT5"/>
<dbReference type="GO" id="GO:0103068">
    <property type="term" value="F:leukotriene C4 gamma-glutamyl transferase activity"/>
    <property type="evidence" value="ECO:0007669"/>
    <property type="project" value="UniProtKB-EC"/>
</dbReference>
<evidence type="ECO:0000256" key="10">
    <source>
        <dbReference type="PIRSR" id="PIRSR600101-2"/>
    </source>
</evidence>